<evidence type="ECO:0000313" key="1">
    <source>
        <dbReference type="EMBL" id="CEK50620.1"/>
    </source>
</evidence>
<feature type="non-terminal residue" evidence="1">
    <location>
        <position position="1"/>
    </location>
</feature>
<sequence length="85" mass="9154">CGAGKLAHPMARVQTYLHEQQQEKALTTLDIEVSHNSSSVALLLQTVESCGADYILQWCLSDLKYIRDESSASPSLSSSGGVAEE</sequence>
<reference evidence="1" key="1">
    <citation type="submission" date="2014-12" db="EMBL/GenBank/DDBJ databases">
        <title>Insight into the proteome of Arion vulgaris.</title>
        <authorList>
            <person name="Aradska J."/>
            <person name="Bulat T."/>
            <person name="Smidak R."/>
            <person name="Sarate P."/>
            <person name="Gangsoo J."/>
            <person name="Sialana F."/>
            <person name="Bilban M."/>
            <person name="Lubec G."/>
        </authorList>
    </citation>
    <scope>NUCLEOTIDE SEQUENCE</scope>
    <source>
        <tissue evidence="1">Skin</tissue>
    </source>
</reference>
<feature type="non-terminal residue" evidence="1">
    <location>
        <position position="85"/>
    </location>
</feature>
<accession>A0A0B6Y531</accession>
<proteinExistence type="predicted"/>
<dbReference type="EMBL" id="HACG01003755">
    <property type="protein sequence ID" value="CEK50620.1"/>
    <property type="molecule type" value="Transcribed_RNA"/>
</dbReference>
<protein>
    <submittedName>
        <fullName evidence="1">Uncharacterized protein</fullName>
    </submittedName>
</protein>
<gene>
    <name evidence="1" type="primary">ORF11268</name>
</gene>
<dbReference type="AlphaFoldDB" id="A0A0B6Y531"/>
<name>A0A0B6Y531_9EUPU</name>
<organism evidence="1">
    <name type="scientific">Arion vulgaris</name>
    <dbReference type="NCBI Taxonomy" id="1028688"/>
    <lineage>
        <taxon>Eukaryota</taxon>
        <taxon>Metazoa</taxon>
        <taxon>Spiralia</taxon>
        <taxon>Lophotrochozoa</taxon>
        <taxon>Mollusca</taxon>
        <taxon>Gastropoda</taxon>
        <taxon>Heterobranchia</taxon>
        <taxon>Euthyneura</taxon>
        <taxon>Panpulmonata</taxon>
        <taxon>Eupulmonata</taxon>
        <taxon>Stylommatophora</taxon>
        <taxon>Helicina</taxon>
        <taxon>Arionoidea</taxon>
        <taxon>Arionidae</taxon>
        <taxon>Arion</taxon>
    </lineage>
</organism>